<accession>A0A8S2P7D1</accession>
<dbReference type="EMBL" id="CAJOBJ010005724">
    <property type="protein sequence ID" value="CAF4040251.1"/>
    <property type="molecule type" value="Genomic_DNA"/>
</dbReference>
<comment type="caution">
    <text evidence="1">The sequence shown here is derived from an EMBL/GenBank/DDBJ whole genome shotgun (WGS) entry which is preliminary data.</text>
</comment>
<evidence type="ECO:0000313" key="1">
    <source>
        <dbReference type="EMBL" id="CAF4040251.1"/>
    </source>
</evidence>
<evidence type="ECO:0000313" key="2">
    <source>
        <dbReference type="Proteomes" id="UP000681720"/>
    </source>
</evidence>
<name>A0A8S2P7D1_9BILA</name>
<feature type="non-terminal residue" evidence="1">
    <location>
        <position position="1"/>
    </location>
</feature>
<dbReference type="AlphaFoldDB" id="A0A8S2P7D1"/>
<protein>
    <submittedName>
        <fullName evidence="1">Uncharacterized protein</fullName>
    </submittedName>
</protein>
<sequence>LNAKKMDMDACDAKLATIGTTFQETAVLEAGRISLDNQGAMVEIIYENDTSLVPIELKLLK</sequence>
<dbReference type="Proteomes" id="UP000681720">
    <property type="component" value="Unassembled WGS sequence"/>
</dbReference>
<reference evidence="1" key="1">
    <citation type="submission" date="2021-02" db="EMBL/GenBank/DDBJ databases">
        <authorList>
            <person name="Nowell W R."/>
        </authorList>
    </citation>
    <scope>NUCLEOTIDE SEQUENCE</scope>
</reference>
<proteinExistence type="predicted"/>
<organism evidence="1 2">
    <name type="scientific">Rotaria magnacalcarata</name>
    <dbReference type="NCBI Taxonomy" id="392030"/>
    <lineage>
        <taxon>Eukaryota</taxon>
        <taxon>Metazoa</taxon>
        <taxon>Spiralia</taxon>
        <taxon>Gnathifera</taxon>
        <taxon>Rotifera</taxon>
        <taxon>Eurotatoria</taxon>
        <taxon>Bdelloidea</taxon>
        <taxon>Philodinida</taxon>
        <taxon>Philodinidae</taxon>
        <taxon>Rotaria</taxon>
    </lineage>
</organism>
<gene>
    <name evidence="1" type="ORF">GIL414_LOCUS13865</name>
</gene>